<keyword evidence="6" id="KW-0560">Oxidoreductase</keyword>
<dbReference type="NCBIfam" id="TIGR00357">
    <property type="entry name" value="peptide-methionine (R)-S-oxide reductase MsrB"/>
    <property type="match status" value="1"/>
</dbReference>
<dbReference type="InterPro" id="IPR011057">
    <property type="entry name" value="Mss4-like_sf"/>
</dbReference>
<dbReference type="RefSeq" id="WP_110998841.1">
    <property type="nucleotide sequence ID" value="NZ_QKTW01000016.1"/>
</dbReference>
<dbReference type="Gene3D" id="2.170.150.20">
    <property type="entry name" value="Peptide methionine sulfoxide reductase"/>
    <property type="match status" value="1"/>
</dbReference>
<keyword evidence="10" id="KW-1185">Reference proteome</keyword>
<dbReference type="GO" id="GO:0046872">
    <property type="term" value="F:metal ion binding"/>
    <property type="evidence" value="ECO:0007669"/>
    <property type="project" value="UniProtKB-KW"/>
</dbReference>
<keyword evidence="5" id="KW-0862">Zinc</keyword>
<dbReference type="PANTHER" id="PTHR10173">
    <property type="entry name" value="METHIONINE SULFOXIDE REDUCTASE"/>
    <property type="match status" value="1"/>
</dbReference>
<comment type="caution">
    <text evidence="9">The sequence shown here is derived from an EMBL/GenBank/DDBJ whole genome shotgun (WGS) entry which is preliminary data.</text>
</comment>
<dbReference type="GO" id="GO:0030091">
    <property type="term" value="P:protein repair"/>
    <property type="evidence" value="ECO:0007669"/>
    <property type="project" value="InterPro"/>
</dbReference>
<dbReference type="EC" id="1.8.4.12" evidence="3"/>
<dbReference type="SUPFAM" id="SSF51316">
    <property type="entry name" value="Mss4-like"/>
    <property type="match status" value="1"/>
</dbReference>
<evidence type="ECO:0000256" key="7">
    <source>
        <dbReference type="ARBA" id="ARBA00048488"/>
    </source>
</evidence>
<dbReference type="GO" id="GO:0006979">
    <property type="term" value="P:response to oxidative stress"/>
    <property type="evidence" value="ECO:0007669"/>
    <property type="project" value="InterPro"/>
</dbReference>
<comment type="catalytic activity">
    <reaction evidence="7">
        <text>L-methionyl-[protein] + [thioredoxin]-disulfide + H2O = L-methionyl-(R)-S-oxide-[protein] + [thioredoxin]-dithiol</text>
        <dbReference type="Rhea" id="RHEA:24164"/>
        <dbReference type="Rhea" id="RHEA-COMP:10698"/>
        <dbReference type="Rhea" id="RHEA-COMP:10700"/>
        <dbReference type="Rhea" id="RHEA-COMP:12313"/>
        <dbReference type="Rhea" id="RHEA-COMP:12314"/>
        <dbReference type="ChEBI" id="CHEBI:15377"/>
        <dbReference type="ChEBI" id="CHEBI:16044"/>
        <dbReference type="ChEBI" id="CHEBI:29950"/>
        <dbReference type="ChEBI" id="CHEBI:45764"/>
        <dbReference type="ChEBI" id="CHEBI:50058"/>
        <dbReference type="EC" id="1.8.4.12"/>
    </reaction>
</comment>
<dbReference type="OrthoDB" id="4174719at2"/>
<comment type="similarity">
    <text evidence="2">Belongs to the MsrB Met sulfoxide reductase family.</text>
</comment>
<accession>A0A2W2BA81</accession>
<dbReference type="Proteomes" id="UP000248745">
    <property type="component" value="Unassembled WGS sequence"/>
</dbReference>
<dbReference type="AlphaFoldDB" id="A0A2W2BA81"/>
<reference evidence="9 10" key="1">
    <citation type="submission" date="2018-06" db="EMBL/GenBank/DDBJ databases">
        <title>Mucibacter soli gen. nov., sp. nov., a new member of the family Chitinophagaceae producing mucin.</title>
        <authorList>
            <person name="Kim M.-K."/>
            <person name="Park S."/>
            <person name="Kim T.-S."/>
            <person name="Joung Y."/>
            <person name="Han J.-H."/>
            <person name="Kim S.B."/>
        </authorList>
    </citation>
    <scope>NUCLEOTIDE SEQUENCE [LARGE SCALE GENOMIC DNA]</scope>
    <source>
        <strain evidence="9 10">R1-15</strain>
    </source>
</reference>
<dbReference type="GO" id="GO:0033743">
    <property type="term" value="F:peptide-methionine (R)-S-oxide reductase activity"/>
    <property type="evidence" value="ECO:0007669"/>
    <property type="project" value="UniProtKB-EC"/>
</dbReference>
<dbReference type="InterPro" id="IPR002579">
    <property type="entry name" value="Met_Sox_Rdtase_MsrB_dom"/>
</dbReference>
<dbReference type="FunFam" id="2.170.150.20:FF:000001">
    <property type="entry name" value="Peptide methionine sulfoxide reductase MsrB"/>
    <property type="match status" value="1"/>
</dbReference>
<sequence>MDTEHKNNPYYSRTDTTHLHVSDAEWKKILPKEVYNIAREKGTEWAFTGKYWNADDKGTYYCAVCGNPLFRSDAKFASTCGWPSFFEALRPNSVRYEEDRSHGMDRTEVLCGRCDSHLGHIFDDGPPPTYKRFCMNSAVLEFEPDAK</sequence>
<feature type="domain" description="MsrB" evidence="8">
    <location>
        <begin position="23"/>
        <end position="145"/>
    </location>
</feature>
<dbReference type="InterPro" id="IPR028427">
    <property type="entry name" value="Met_Sox_Rdtase_MsrB"/>
</dbReference>
<name>A0A2W2BA81_9BACT</name>
<gene>
    <name evidence="9" type="primary">msrB</name>
    <name evidence="9" type="ORF">DN068_10345</name>
</gene>
<evidence type="ECO:0000256" key="1">
    <source>
        <dbReference type="ARBA" id="ARBA00001947"/>
    </source>
</evidence>
<evidence type="ECO:0000256" key="3">
    <source>
        <dbReference type="ARBA" id="ARBA00012499"/>
    </source>
</evidence>
<evidence type="ECO:0000313" key="10">
    <source>
        <dbReference type="Proteomes" id="UP000248745"/>
    </source>
</evidence>
<dbReference type="Pfam" id="PF01641">
    <property type="entry name" value="SelR"/>
    <property type="match status" value="1"/>
</dbReference>
<protein>
    <recommendedName>
        <fullName evidence="3">peptide-methionine (R)-S-oxide reductase</fullName>
        <ecNumber evidence="3">1.8.4.12</ecNumber>
    </recommendedName>
</protein>
<proteinExistence type="inferred from homology"/>
<keyword evidence="4" id="KW-0479">Metal-binding</keyword>
<organism evidence="9 10">
    <name type="scientific">Taibaiella soli</name>
    <dbReference type="NCBI Taxonomy" id="1649169"/>
    <lineage>
        <taxon>Bacteria</taxon>
        <taxon>Pseudomonadati</taxon>
        <taxon>Bacteroidota</taxon>
        <taxon>Chitinophagia</taxon>
        <taxon>Chitinophagales</taxon>
        <taxon>Chitinophagaceae</taxon>
        <taxon>Taibaiella</taxon>
    </lineage>
</organism>
<dbReference type="PROSITE" id="PS51790">
    <property type="entry name" value="MSRB"/>
    <property type="match status" value="1"/>
</dbReference>
<evidence type="ECO:0000256" key="6">
    <source>
        <dbReference type="ARBA" id="ARBA00023002"/>
    </source>
</evidence>
<comment type="cofactor">
    <cofactor evidence="1">
        <name>Zn(2+)</name>
        <dbReference type="ChEBI" id="CHEBI:29105"/>
    </cofactor>
</comment>
<dbReference type="PANTHER" id="PTHR10173:SF52">
    <property type="entry name" value="METHIONINE-R-SULFOXIDE REDUCTASE B1"/>
    <property type="match status" value="1"/>
</dbReference>
<evidence type="ECO:0000256" key="2">
    <source>
        <dbReference type="ARBA" id="ARBA00007174"/>
    </source>
</evidence>
<evidence type="ECO:0000313" key="9">
    <source>
        <dbReference type="EMBL" id="PZF72807.1"/>
    </source>
</evidence>
<evidence type="ECO:0000259" key="8">
    <source>
        <dbReference type="PROSITE" id="PS51790"/>
    </source>
</evidence>
<evidence type="ECO:0000256" key="5">
    <source>
        <dbReference type="ARBA" id="ARBA00022833"/>
    </source>
</evidence>
<dbReference type="GO" id="GO:0005737">
    <property type="term" value="C:cytoplasm"/>
    <property type="evidence" value="ECO:0007669"/>
    <property type="project" value="TreeGrafter"/>
</dbReference>
<dbReference type="EMBL" id="QKTW01000016">
    <property type="protein sequence ID" value="PZF72807.1"/>
    <property type="molecule type" value="Genomic_DNA"/>
</dbReference>
<evidence type="ECO:0000256" key="4">
    <source>
        <dbReference type="ARBA" id="ARBA00022723"/>
    </source>
</evidence>